<dbReference type="InParanoid" id="A0A3N4KUG0"/>
<accession>A0A3N4KUG0</accession>
<dbReference type="Proteomes" id="UP000277580">
    <property type="component" value="Unassembled WGS sequence"/>
</dbReference>
<reference evidence="2 3" key="1">
    <citation type="journal article" date="2018" name="Nat. Ecol. Evol.">
        <title>Pezizomycetes genomes reveal the molecular basis of ectomycorrhizal truffle lifestyle.</title>
        <authorList>
            <person name="Murat C."/>
            <person name="Payen T."/>
            <person name="Noel B."/>
            <person name="Kuo A."/>
            <person name="Morin E."/>
            <person name="Chen J."/>
            <person name="Kohler A."/>
            <person name="Krizsan K."/>
            <person name="Balestrini R."/>
            <person name="Da Silva C."/>
            <person name="Montanini B."/>
            <person name="Hainaut M."/>
            <person name="Levati E."/>
            <person name="Barry K.W."/>
            <person name="Belfiori B."/>
            <person name="Cichocki N."/>
            <person name="Clum A."/>
            <person name="Dockter R.B."/>
            <person name="Fauchery L."/>
            <person name="Guy J."/>
            <person name="Iotti M."/>
            <person name="Le Tacon F."/>
            <person name="Lindquist E.A."/>
            <person name="Lipzen A."/>
            <person name="Malagnac F."/>
            <person name="Mello A."/>
            <person name="Molinier V."/>
            <person name="Miyauchi S."/>
            <person name="Poulain J."/>
            <person name="Riccioni C."/>
            <person name="Rubini A."/>
            <person name="Sitrit Y."/>
            <person name="Splivallo R."/>
            <person name="Traeger S."/>
            <person name="Wang M."/>
            <person name="Zifcakova L."/>
            <person name="Wipf D."/>
            <person name="Zambonelli A."/>
            <person name="Paolocci F."/>
            <person name="Nowrousian M."/>
            <person name="Ottonello S."/>
            <person name="Baldrian P."/>
            <person name="Spatafora J.W."/>
            <person name="Henrissat B."/>
            <person name="Nagy L.G."/>
            <person name="Aury J.M."/>
            <person name="Wincker P."/>
            <person name="Grigoriev I.V."/>
            <person name="Bonfante P."/>
            <person name="Martin F.M."/>
        </authorList>
    </citation>
    <scope>NUCLEOTIDE SEQUENCE [LARGE SCALE GENOMIC DNA]</scope>
    <source>
        <strain evidence="2 3">CCBAS932</strain>
    </source>
</reference>
<evidence type="ECO:0000256" key="1">
    <source>
        <dbReference type="SAM" id="MobiDB-lite"/>
    </source>
</evidence>
<feature type="compositionally biased region" description="Basic residues" evidence="1">
    <location>
        <begin position="194"/>
        <end position="203"/>
    </location>
</feature>
<name>A0A3N4KUG0_9PEZI</name>
<dbReference type="OrthoDB" id="5421862at2759"/>
<dbReference type="AlphaFoldDB" id="A0A3N4KUG0"/>
<sequence length="286" mass="32991">MLAGCGDDYMYFAMPRKECRGLKRIMTEDQSAEPGAGTCRKIKSKFPDGLAGREMIHHHHHRQRKGRLDTYNIPPQFLYGGGSSSSSSTRSPDGVLASNYSLKSELEKIRLEDHYFLRPSSTAAADADATLEPDEYPDPENINLSSLMSRMRQIRSSGQIQYRIPKKRRRADEPKPRAEGELEDDELETVTIQRQKRVKKNPRGPRGEKEKERGKEKERERERERRRVREWRKRERGGLLRPACHPPMVLETILECHPPMALDDEQFDAMEAEMEAEGSEMKLVVE</sequence>
<proteinExistence type="predicted"/>
<evidence type="ECO:0000313" key="2">
    <source>
        <dbReference type="EMBL" id="RPB14147.1"/>
    </source>
</evidence>
<gene>
    <name evidence="2" type="ORF">P167DRAFT_563994</name>
</gene>
<feature type="compositionally biased region" description="Basic and acidic residues" evidence="1">
    <location>
        <begin position="205"/>
        <end position="228"/>
    </location>
</feature>
<feature type="compositionally biased region" description="Basic and acidic residues" evidence="1">
    <location>
        <begin position="170"/>
        <end position="180"/>
    </location>
</feature>
<evidence type="ECO:0000313" key="3">
    <source>
        <dbReference type="Proteomes" id="UP000277580"/>
    </source>
</evidence>
<feature type="region of interest" description="Disordered" evidence="1">
    <location>
        <begin position="155"/>
        <end position="228"/>
    </location>
</feature>
<keyword evidence="3" id="KW-1185">Reference proteome</keyword>
<organism evidence="2 3">
    <name type="scientific">Morchella conica CCBAS932</name>
    <dbReference type="NCBI Taxonomy" id="1392247"/>
    <lineage>
        <taxon>Eukaryota</taxon>
        <taxon>Fungi</taxon>
        <taxon>Dikarya</taxon>
        <taxon>Ascomycota</taxon>
        <taxon>Pezizomycotina</taxon>
        <taxon>Pezizomycetes</taxon>
        <taxon>Pezizales</taxon>
        <taxon>Morchellaceae</taxon>
        <taxon>Morchella</taxon>
    </lineage>
</organism>
<protein>
    <submittedName>
        <fullName evidence="2">Uncharacterized protein</fullName>
    </submittedName>
</protein>
<dbReference type="EMBL" id="ML119119">
    <property type="protein sequence ID" value="RPB14147.1"/>
    <property type="molecule type" value="Genomic_DNA"/>
</dbReference>